<protein>
    <submittedName>
        <fullName evidence="1">Uncharacterized protein</fullName>
    </submittedName>
</protein>
<proteinExistence type="predicted"/>
<sequence length="110" mass="12506">MVIKIKMQDYVAKKPNSSVNHRLIWDISKVNHRIKEDIRQGLGAEVVMVIMVEATGLAEVKLKTRSVPVTKLGRLIKDMKIRSLEEIYLFSLPTKESEIIDFFPGSIPKG</sequence>
<gene>
    <name evidence="1" type="ORF">U0070_024592</name>
</gene>
<name>A0AAW0IDC8_MYOGA</name>
<dbReference type="Proteomes" id="UP001488838">
    <property type="component" value="Unassembled WGS sequence"/>
</dbReference>
<dbReference type="EMBL" id="JBBHLL010000154">
    <property type="protein sequence ID" value="KAK7812322.1"/>
    <property type="molecule type" value="Genomic_DNA"/>
</dbReference>
<accession>A0AAW0IDC8</accession>
<comment type="caution">
    <text evidence="1">The sequence shown here is derived from an EMBL/GenBank/DDBJ whole genome shotgun (WGS) entry which is preliminary data.</text>
</comment>
<dbReference type="Gene3D" id="3.30.160.20">
    <property type="match status" value="1"/>
</dbReference>
<evidence type="ECO:0000313" key="2">
    <source>
        <dbReference type="Proteomes" id="UP001488838"/>
    </source>
</evidence>
<evidence type="ECO:0000313" key="1">
    <source>
        <dbReference type="EMBL" id="KAK7812322.1"/>
    </source>
</evidence>
<reference evidence="1 2" key="1">
    <citation type="journal article" date="2023" name="bioRxiv">
        <title>Conserved and derived expression patterns and positive selection on dental genes reveal complex evolutionary context of ever-growing rodent molars.</title>
        <authorList>
            <person name="Calamari Z.T."/>
            <person name="Song A."/>
            <person name="Cohen E."/>
            <person name="Akter M."/>
            <person name="Roy R.D."/>
            <person name="Hallikas O."/>
            <person name="Christensen M.M."/>
            <person name="Li P."/>
            <person name="Marangoni P."/>
            <person name="Jernvall J."/>
            <person name="Klein O.D."/>
        </authorList>
    </citation>
    <scope>NUCLEOTIDE SEQUENCE [LARGE SCALE GENOMIC DNA]</scope>
    <source>
        <strain evidence="1">V071</strain>
    </source>
</reference>
<dbReference type="AlphaFoldDB" id="A0AAW0IDC8"/>
<organism evidence="1 2">
    <name type="scientific">Myodes glareolus</name>
    <name type="common">Bank vole</name>
    <name type="synonym">Clethrionomys glareolus</name>
    <dbReference type="NCBI Taxonomy" id="447135"/>
    <lineage>
        <taxon>Eukaryota</taxon>
        <taxon>Metazoa</taxon>
        <taxon>Chordata</taxon>
        <taxon>Craniata</taxon>
        <taxon>Vertebrata</taxon>
        <taxon>Euteleostomi</taxon>
        <taxon>Mammalia</taxon>
        <taxon>Eutheria</taxon>
        <taxon>Euarchontoglires</taxon>
        <taxon>Glires</taxon>
        <taxon>Rodentia</taxon>
        <taxon>Myomorpha</taxon>
        <taxon>Muroidea</taxon>
        <taxon>Cricetidae</taxon>
        <taxon>Arvicolinae</taxon>
        <taxon>Myodes</taxon>
    </lineage>
</organism>
<keyword evidence="2" id="KW-1185">Reference proteome</keyword>